<dbReference type="PANTHER" id="PTHR47843:SF2">
    <property type="entry name" value="BTB DOMAIN-CONTAINING PROTEIN"/>
    <property type="match status" value="1"/>
</dbReference>
<name>A0A9P4MJA5_9PEZI</name>
<feature type="domain" description="BTB" evidence="1">
    <location>
        <begin position="25"/>
        <end position="94"/>
    </location>
</feature>
<evidence type="ECO:0000313" key="2">
    <source>
        <dbReference type="EMBL" id="KAF2151889.1"/>
    </source>
</evidence>
<accession>A0A9P4MJA5</accession>
<dbReference type="Pfam" id="PF00651">
    <property type="entry name" value="BTB"/>
    <property type="match status" value="1"/>
</dbReference>
<evidence type="ECO:0000259" key="1">
    <source>
        <dbReference type="PROSITE" id="PS50097"/>
    </source>
</evidence>
<keyword evidence="3" id="KW-1185">Reference proteome</keyword>
<gene>
    <name evidence="2" type="ORF">K461DRAFT_158685</name>
</gene>
<dbReference type="PROSITE" id="PS50097">
    <property type="entry name" value="BTB"/>
    <property type="match status" value="1"/>
</dbReference>
<dbReference type="EMBL" id="ML996087">
    <property type="protein sequence ID" value="KAF2151889.1"/>
    <property type="molecule type" value="Genomic_DNA"/>
</dbReference>
<dbReference type="InterPro" id="IPR000210">
    <property type="entry name" value="BTB/POZ_dom"/>
</dbReference>
<reference evidence="2" key="1">
    <citation type="journal article" date="2020" name="Stud. Mycol.">
        <title>101 Dothideomycetes genomes: a test case for predicting lifestyles and emergence of pathogens.</title>
        <authorList>
            <person name="Haridas S."/>
            <person name="Albert R."/>
            <person name="Binder M."/>
            <person name="Bloem J."/>
            <person name="Labutti K."/>
            <person name="Salamov A."/>
            <person name="Andreopoulos B."/>
            <person name="Baker S."/>
            <person name="Barry K."/>
            <person name="Bills G."/>
            <person name="Bluhm B."/>
            <person name="Cannon C."/>
            <person name="Castanera R."/>
            <person name="Culley D."/>
            <person name="Daum C."/>
            <person name="Ezra D."/>
            <person name="Gonzalez J."/>
            <person name="Henrissat B."/>
            <person name="Kuo A."/>
            <person name="Liang C."/>
            <person name="Lipzen A."/>
            <person name="Lutzoni F."/>
            <person name="Magnuson J."/>
            <person name="Mondo S."/>
            <person name="Nolan M."/>
            <person name="Ohm R."/>
            <person name="Pangilinan J."/>
            <person name="Park H.-J."/>
            <person name="Ramirez L."/>
            <person name="Alfaro M."/>
            <person name="Sun H."/>
            <person name="Tritt A."/>
            <person name="Yoshinaga Y."/>
            <person name="Zwiers L.-H."/>
            <person name="Turgeon B."/>
            <person name="Goodwin S."/>
            <person name="Spatafora J."/>
            <person name="Crous P."/>
            <person name="Grigoriev I."/>
        </authorList>
    </citation>
    <scope>NUCLEOTIDE SEQUENCE</scope>
    <source>
        <strain evidence="2">CBS 260.36</strain>
    </source>
</reference>
<comment type="caution">
    <text evidence="2">The sequence shown here is derived from an EMBL/GenBank/DDBJ whole genome shotgun (WGS) entry which is preliminary data.</text>
</comment>
<protein>
    <recommendedName>
        <fullName evidence="1">BTB domain-containing protein</fullName>
    </recommendedName>
</protein>
<evidence type="ECO:0000313" key="3">
    <source>
        <dbReference type="Proteomes" id="UP000799439"/>
    </source>
</evidence>
<dbReference type="InterPro" id="IPR011333">
    <property type="entry name" value="SKP1/BTB/POZ_sf"/>
</dbReference>
<dbReference type="AlphaFoldDB" id="A0A9P4MJA5"/>
<dbReference type="OrthoDB" id="1022638at2759"/>
<dbReference type="SUPFAM" id="SSF54695">
    <property type="entry name" value="POZ domain"/>
    <property type="match status" value="1"/>
</dbReference>
<dbReference type="Proteomes" id="UP000799439">
    <property type="component" value="Unassembled WGS sequence"/>
</dbReference>
<dbReference type="CDD" id="cd18186">
    <property type="entry name" value="BTB_POZ_ZBTB_KLHL-like"/>
    <property type="match status" value="1"/>
</dbReference>
<dbReference type="SMART" id="SM00225">
    <property type="entry name" value="BTB"/>
    <property type="match status" value="1"/>
</dbReference>
<dbReference type="Gene3D" id="3.30.710.10">
    <property type="entry name" value="Potassium Channel Kv1.1, Chain A"/>
    <property type="match status" value="1"/>
</dbReference>
<proteinExistence type="predicted"/>
<dbReference type="PANTHER" id="PTHR47843">
    <property type="entry name" value="BTB DOMAIN-CONTAINING PROTEIN-RELATED"/>
    <property type="match status" value="1"/>
</dbReference>
<organism evidence="2 3">
    <name type="scientific">Myriangium duriaei CBS 260.36</name>
    <dbReference type="NCBI Taxonomy" id="1168546"/>
    <lineage>
        <taxon>Eukaryota</taxon>
        <taxon>Fungi</taxon>
        <taxon>Dikarya</taxon>
        <taxon>Ascomycota</taxon>
        <taxon>Pezizomycotina</taxon>
        <taxon>Dothideomycetes</taxon>
        <taxon>Dothideomycetidae</taxon>
        <taxon>Myriangiales</taxon>
        <taxon>Myriangiaceae</taxon>
        <taxon>Myriangium</taxon>
    </lineage>
</organism>
<sequence length="224" mass="25391">MKKRPASPSGMTSSKRRRVKGDFMHTAKVLVGRSEVQFSVHTAKICKASPFFRAALKGNWLEAKEQTIRLPEDDAKTFEDFLEWVYSNNIELEFLESSKQSLDIRPLIKLYLLTEKLQVPACNERILDLLVSNVDQIKSIPASAISAAWDATTGTIGLRRFFRDWFLLKSTVEDIEFDLVKKAPGFATSTLRAFIWSRKHDLSTLRFSTASEYLNGATVPLDAK</sequence>